<dbReference type="EMBL" id="FMYV01000005">
    <property type="protein sequence ID" value="SDC63218.1"/>
    <property type="molecule type" value="Genomic_DNA"/>
</dbReference>
<dbReference type="STRING" id="28234.SAMN04488588_1511"/>
<gene>
    <name evidence="3" type="ORF">E4650_07905</name>
    <name evidence="2" type="ORF">SAMN04488588_1511</name>
</gene>
<evidence type="ECO:0000313" key="3">
    <source>
        <dbReference type="EMBL" id="TGG87221.1"/>
    </source>
</evidence>
<organism evidence="2 4">
    <name type="scientific">Geotoga petraea</name>
    <dbReference type="NCBI Taxonomy" id="28234"/>
    <lineage>
        <taxon>Bacteria</taxon>
        <taxon>Thermotogati</taxon>
        <taxon>Thermotogota</taxon>
        <taxon>Thermotogae</taxon>
        <taxon>Petrotogales</taxon>
        <taxon>Petrotogaceae</taxon>
        <taxon>Geotoga</taxon>
    </lineage>
</organism>
<evidence type="ECO:0000313" key="5">
    <source>
        <dbReference type="Proteomes" id="UP000297288"/>
    </source>
</evidence>
<dbReference type="OrthoDB" id="44467at2"/>
<evidence type="ECO:0008006" key="6">
    <source>
        <dbReference type="Google" id="ProtNLM"/>
    </source>
</evidence>
<evidence type="ECO:0000313" key="2">
    <source>
        <dbReference type="EMBL" id="SDC63218.1"/>
    </source>
</evidence>
<keyword evidence="1" id="KW-0812">Transmembrane</keyword>
<name>A0A1G6N5S4_9BACT</name>
<feature type="transmembrane region" description="Helical" evidence="1">
    <location>
        <begin position="5"/>
        <end position="21"/>
    </location>
</feature>
<reference evidence="2 4" key="1">
    <citation type="submission" date="2016-10" db="EMBL/GenBank/DDBJ databases">
        <authorList>
            <person name="de Groot N.N."/>
        </authorList>
    </citation>
    <scope>NUCLEOTIDE SEQUENCE [LARGE SCALE GENOMIC DNA]</scope>
    <source>
        <strain evidence="2 4">WG14</strain>
    </source>
</reference>
<proteinExistence type="predicted"/>
<dbReference type="AlphaFoldDB" id="A0A1G6N5S4"/>
<keyword evidence="1" id="KW-1133">Transmembrane helix</keyword>
<dbReference type="EMBL" id="SRME01000005">
    <property type="protein sequence ID" value="TGG87221.1"/>
    <property type="molecule type" value="Genomic_DNA"/>
</dbReference>
<dbReference type="RefSeq" id="WP_091404340.1">
    <property type="nucleotide sequence ID" value="NZ_FMYV01000005.1"/>
</dbReference>
<evidence type="ECO:0000256" key="1">
    <source>
        <dbReference type="SAM" id="Phobius"/>
    </source>
</evidence>
<keyword evidence="1" id="KW-0472">Membrane</keyword>
<reference evidence="3 5" key="2">
    <citation type="submission" date="2019-04" db="EMBL/GenBank/DDBJ databases">
        <title>Draft genome sequence data and analysis of a Fermenting Bacterium, Geotoga petraea strain HO-Geo1, isolated from heavy-oil petroleum reservoir in Russia.</title>
        <authorList>
            <person name="Grouzdev D.S."/>
            <person name="Semenova E.M."/>
            <person name="Sokolova D.S."/>
            <person name="Tourova T.P."/>
            <person name="Poltaraus A.B."/>
            <person name="Nazina T.N."/>
        </authorList>
    </citation>
    <scope>NUCLEOTIDE SEQUENCE [LARGE SCALE GENOMIC DNA]</scope>
    <source>
        <strain evidence="3 5">HO-Geo1</strain>
    </source>
</reference>
<sequence>MKKSLFYLNILVFIIIIANIYKPIERYFQWVVFPFEIVFSEVHEYIETSKINMEKFQEIEKELLNYEIEKKNSILVDVNTKPGVILFENGKYLRVKTVNKVDENSIVIDSKKHLVGFVESVLSDIVLVKKLGWSENHFFALMDNNDILVEEKNGYLYLELPENIEVKNKEVKIETPFYLKEIPITLEGKITSKIGDKFIFEPSKIDSSTVFIMEVD</sequence>
<keyword evidence="4" id="KW-1185">Reference proteome</keyword>
<protein>
    <recommendedName>
        <fullName evidence="6">Cell shape protein MreC</fullName>
    </recommendedName>
</protein>
<dbReference type="Proteomes" id="UP000297288">
    <property type="component" value="Unassembled WGS sequence"/>
</dbReference>
<accession>A0A1G6N5S4</accession>
<dbReference type="Proteomes" id="UP000199322">
    <property type="component" value="Unassembled WGS sequence"/>
</dbReference>
<evidence type="ECO:0000313" key="4">
    <source>
        <dbReference type="Proteomes" id="UP000199322"/>
    </source>
</evidence>